<evidence type="ECO:0000313" key="5">
    <source>
        <dbReference type="EMBL" id="PIO67545.1"/>
    </source>
</evidence>
<comment type="similarity">
    <text evidence="1">Belongs to the TTC38 family.</text>
</comment>
<keyword evidence="3" id="KW-0677">Repeat</keyword>
<evidence type="ECO:0000256" key="3">
    <source>
        <dbReference type="ARBA" id="ARBA00022737"/>
    </source>
</evidence>
<dbReference type="AlphaFoldDB" id="A0A2G9UBF3"/>
<accession>A0A2G9UBF3</accession>
<organism evidence="5 6">
    <name type="scientific">Teladorsagia circumcincta</name>
    <name type="common">Brown stomach worm</name>
    <name type="synonym">Ostertagia circumcincta</name>
    <dbReference type="NCBI Taxonomy" id="45464"/>
    <lineage>
        <taxon>Eukaryota</taxon>
        <taxon>Metazoa</taxon>
        <taxon>Ecdysozoa</taxon>
        <taxon>Nematoda</taxon>
        <taxon>Chromadorea</taxon>
        <taxon>Rhabditida</taxon>
        <taxon>Rhabditina</taxon>
        <taxon>Rhabditomorpha</taxon>
        <taxon>Strongyloidea</taxon>
        <taxon>Trichostrongylidae</taxon>
        <taxon>Teladorsagia</taxon>
    </lineage>
</organism>
<dbReference type="PANTHER" id="PTHR16263">
    <property type="entry name" value="TETRATRICOPEPTIDE REPEAT PROTEIN 38"/>
    <property type="match status" value="1"/>
</dbReference>
<reference evidence="5 6" key="1">
    <citation type="submission" date="2015-09" db="EMBL/GenBank/DDBJ databases">
        <title>Draft genome of the parasitic nematode Teladorsagia circumcincta isolate WARC Sus (inbred).</title>
        <authorList>
            <person name="Mitreva M."/>
        </authorList>
    </citation>
    <scope>NUCLEOTIDE SEQUENCE [LARGE SCALE GENOMIC DNA]</scope>
    <source>
        <strain evidence="5 6">S</strain>
    </source>
</reference>
<dbReference type="OrthoDB" id="1427555at2759"/>
<evidence type="ECO:0000256" key="4">
    <source>
        <dbReference type="ARBA" id="ARBA00022803"/>
    </source>
</evidence>
<gene>
    <name evidence="5" type="ORF">TELCIR_10692</name>
</gene>
<dbReference type="Gene3D" id="1.25.40.10">
    <property type="entry name" value="Tetratricopeptide repeat domain"/>
    <property type="match status" value="1"/>
</dbReference>
<dbReference type="InterPro" id="IPR033891">
    <property type="entry name" value="TTC38"/>
</dbReference>
<keyword evidence="6" id="KW-1185">Reference proteome</keyword>
<dbReference type="Proteomes" id="UP000230423">
    <property type="component" value="Unassembled WGS sequence"/>
</dbReference>
<dbReference type="SUPFAM" id="SSF48452">
    <property type="entry name" value="TPR-like"/>
    <property type="match status" value="1"/>
</dbReference>
<dbReference type="EMBL" id="KZ347533">
    <property type="protein sequence ID" value="PIO67545.1"/>
    <property type="molecule type" value="Genomic_DNA"/>
</dbReference>
<feature type="non-terminal residue" evidence="5">
    <location>
        <position position="1"/>
    </location>
</feature>
<evidence type="ECO:0000256" key="1">
    <source>
        <dbReference type="ARBA" id="ARBA00005857"/>
    </source>
</evidence>
<dbReference type="PANTHER" id="PTHR16263:SF4">
    <property type="entry name" value="TETRATRICOPEPTIDE REPEAT PROTEIN 38"/>
    <property type="match status" value="1"/>
</dbReference>
<name>A0A2G9UBF3_TELCI</name>
<evidence type="ECO:0000313" key="6">
    <source>
        <dbReference type="Proteomes" id="UP000230423"/>
    </source>
</evidence>
<protein>
    <recommendedName>
        <fullName evidence="2">Tetratricopeptide repeat protein 38</fullName>
    </recommendedName>
</protein>
<proteinExistence type="inferred from homology"/>
<sequence>CEWEHYIYFARIMSCSVFCLAQLHVSLFGSLPGEQEKLWTMAAWCAENLRDLEGWRASGLPLSTPSNECARLLDGAVRQLVSWTDCQQLEGLDKTLEAMRAADTNAVLARAFALGVEAIGTGIGARTNADFRKQLEQLQIDAAKTGNEREQEHAKAVLQFAEGKHSAAALTWEDILKDYPTDLIAIKFAHDTYFYLGDSMSIRDSVKAVMPKHKGTESCYSFLHGMLAFGLEECQEYAEAEKEALKGLELNRFDCWSTHARAHVIEMQGRFDEGIAFMESTEQNWKIMGNMGYEWMLIVNQGVEVTLVGAKGAGDGNEAGVMLVGPKLNQSPVKWKQQMVSWHRIV</sequence>
<dbReference type="InterPro" id="IPR011990">
    <property type="entry name" value="TPR-like_helical_dom_sf"/>
</dbReference>
<keyword evidence="4" id="KW-0802">TPR repeat</keyword>
<evidence type="ECO:0000256" key="2">
    <source>
        <dbReference type="ARBA" id="ARBA00019992"/>
    </source>
</evidence>